<accession>A0AAV4DIP5</accession>
<gene>
    <name evidence="1" type="ORF">PoB_007037000</name>
</gene>
<protein>
    <submittedName>
        <fullName evidence="1">Uncharacterized protein</fullName>
    </submittedName>
</protein>
<evidence type="ECO:0000313" key="2">
    <source>
        <dbReference type="Proteomes" id="UP000735302"/>
    </source>
</evidence>
<organism evidence="1 2">
    <name type="scientific">Plakobranchus ocellatus</name>
    <dbReference type="NCBI Taxonomy" id="259542"/>
    <lineage>
        <taxon>Eukaryota</taxon>
        <taxon>Metazoa</taxon>
        <taxon>Spiralia</taxon>
        <taxon>Lophotrochozoa</taxon>
        <taxon>Mollusca</taxon>
        <taxon>Gastropoda</taxon>
        <taxon>Heterobranchia</taxon>
        <taxon>Euthyneura</taxon>
        <taxon>Panpulmonata</taxon>
        <taxon>Sacoglossa</taxon>
        <taxon>Placobranchoidea</taxon>
        <taxon>Plakobranchidae</taxon>
        <taxon>Plakobranchus</taxon>
    </lineage>
</organism>
<evidence type="ECO:0000313" key="1">
    <source>
        <dbReference type="EMBL" id="GFO43865.1"/>
    </source>
</evidence>
<proteinExistence type="predicted"/>
<reference evidence="1 2" key="1">
    <citation type="journal article" date="2021" name="Elife">
        <title>Chloroplast acquisition without the gene transfer in kleptoplastic sea slugs, Plakobranchus ocellatus.</title>
        <authorList>
            <person name="Maeda T."/>
            <person name="Takahashi S."/>
            <person name="Yoshida T."/>
            <person name="Shimamura S."/>
            <person name="Takaki Y."/>
            <person name="Nagai Y."/>
            <person name="Toyoda A."/>
            <person name="Suzuki Y."/>
            <person name="Arimoto A."/>
            <person name="Ishii H."/>
            <person name="Satoh N."/>
            <person name="Nishiyama T."/>
            <person name="Hasebe M."/>
            <person name="Maruyama T."/>
            <person name="Minagawa J."/>
            <person name="Obokata J."/>
            <person name="Shigenobu S."/>
        </authorList>
    </citation>
    <scope>NUCLEOTIDE SEQUENCE [LARGE SCALE GENOMIC DNA]</scope>
</reference>
<keyword evidence="2" id="KW-1185">Reference proteome</keyword>
<name>A0AAV4DIP5_9GAST</name>
<dbReference type="AlphaFoldDB" id="A0AAV4DIP5"/>
<comment type="caution">
    <text evidence="1">The sequence shown here is derived from an EMBL/GenBank/DDBJ whole genome shotgun (WGS) entry which is preliminary data.</text>
</comment>
<dbReference type="Proteomes" id="UP000735302">
    <property type="component" value="Unassembled WGS sequence"/>
</dbReference>
<dbReference type="EMBL" id="BLXT01007928">
    <property type="protein sequence ID" value="GFO43865.1"/>
    <property type="molecule type" value="Genomic_DNA"/>
</dbReference>
<sequence>MVRVASRTALPVITYSAAVEDWKREARWSLPVDHRPIQRHVGAKKTARRGNKTASFDKIMGIAFRKFHDLEAGTRACLHSWVSQGTKCLLLFVTSEKGMDDLAASRSFDPSCSTLTSESSKDNLNRVVKRFQSALKKN</sequence>